<organism evidence="2 3">
    <name type="scientific">Candidatus Nitronauta litoralis</name>
    <dbReference type="NCBI Taxonomy" id="2705533"/>
    <lineage>
        <taxon>Bacteria</taxon>
        <taxon>Pseudomonadati</taxon>
        <taxon>Nitrospinota/Tectimicrobiota group</taxon>
        <taxon>Nitrospinota</taxon>
        <taxon>Nitrospinia</taxon>
        <taxon>Nitrospinales</taxon>
        <taxon>Nitrospinaceae</taxon>
        <taxon>Candidatus Nitronauta</taxon>
    </lineage>
</organism>
<reference evidence="2 3" key="1">
    <citation type="submission" date="2020-02" db="EMBL/GenBank/DDBJ databases">
        <title>Genomic and physiological characterization of two novel Nitrospinaceae genera.</title>
        <authorList>
            <person name="Mueller A.J."/>
            <person name="Jung M.-Y."/>
            <person name="Strachan C.R."/>
            <person name="Herbold C.W."/>
            <person name="Kirkegaard R.H."/>
            <person name="Daims H."/>
        </authorList>
    </citation>
    <scope>NUCLEOTIDE SEQUENCE [LARGE SCALE GENOMIC DNA]</scope>
    <source>
        <strain evidence="2">EB</strain>
    </source>
</reference>
<feature type="transmembrane region" description="Helical" evidence="1">
    <location>
        <begin position="90"/>
        <end position="107"/>
    </location>
</feature>
<evidence type="ECO:0000256" key="1">
    <source>
        <dbReference type="SAM" id="Phobius"/>
    </source>
</evidence>
<keyword evidence="1" id="KW-0812">Transmembrane</keyword>
<evidence type="ECO:0000313" key="3">
    <source>
        <dbReference type="Proteomes" id="UP000594688"/>
    </source>
</evidence>
<dbReference type="EMBL" id="CP048685">
    <property type="protein sequence ID" value="QPJ60566.1"/>
    <property type="molecule type" value="Genomic_DNA"/>
</dbReference>
<dbReference type="AlphaFoldDB" id="A0A7T0BTB9"/>
<keyword evidence="1" id="KW-1133">Transmembrane helix</keyword>
<feature type="transmembrane region" description="Helical" evidence="1">
    <location>
        <begin position="38"/>
        <end position="56"/>
    </location>
</feature>
<gene>
    <name evidence="2" type="ORF">G3M70_01155</name>
</gene>
<dbReference type="Proteomes" id="UP000594688">
    <property type="component" value="Chromosome"/>
</dbReference>
<name>A0A7T0BTB9_9BACT</name>
<keyword evidence="1" id="KW-0472">Membrane</keyword>
<feature type="transmembrane region" description="Helical" evidence="1">
    <location>
        <begin position="114"/>
        <end position="136"/>
    </location>
</feature>
<sequence>MNHNQLFNIAGGVWGLVGVMMILRGADMFKLAVEQQQVSDNVLIIAIATSLVIGGAKGKFVFSKTARKNKERISALSTPLKVHQVYSPKFYLFIIGMMAFGFSLRSYNELIGGYVVVGAIYVGVGLALAVSSFYYWKPQPGTVVHPES</sequence>
<dbReference type="KEGG" id="nli:G3M70_01155"/>
<proteinExistence type="predicted"/>
<protein>
    <submittedName>
        <fullName evidence="2">Uncharacterized protein</fullName>
    </submittedName>
</protein>
<evidence type="ECO:0000313" key="2">
    <source>
        <dbReference type="EMBL" id="QPJ60566.1"/>
    </source>
</evidence>
<accession>A0A7T0BTB9</accession>
<feature type="transmembrane region" description="Helical" evidence="1">
    <location>
        <begin position="6"/>
        <end position="26"/>
    </location>
</feature>